<keyword evidence="1" id="KW-0472">Membrane</keyword>
<evidence type="ECO:0000313" key="3">
    <source>
        <dbReference type="EMBL" id="CAE0391437.1"/>
    </source>
</evidence>
<organism evidence="3">
    <name type="scientific">Euplotes crassus</name>
    <dbReference type="NCBI Taxonomy" id="5936"/>
    <lineage>
        <taxon>Eukaryota</taxon>
        <taxon>Sar</taxon>
        <taxon>Alveolata</taxon>
        <taxon>Ciliophora</taxon>
        <taxon>Intramacronucleata</taxon>
        <taxon>Spirotrichea</taxon>
        <taxon>Hypotrichia</taxon>
        <taxon>Euplotida</taxon>
        <taxon>Euplotidae</taxon>
        <taxon>Moneuplotes</taxon>
    </lineage>
</organism>
<dbReference type="EMBL" id="HBIK01034932">
    <property type="protein sequence ID" value="CAE0391437.1"/>
    <property type="molecule type" value="Transcribed_RNA"/>
</dbReference>
<proteinExistence type="predicted"/>
<reference evidence="3" key="1">
    <citation type="submission" date="2021-01" db="EMBL/GenBank/DDBJ databases">
        <authorList>
            <person name="Corre E."/>
            <person name="Pelletier E."/>
            <person name="Niang G."/>
            <person name="Scheremetjew M."/>
            <person name="Finn R."/>
            <person name="Kale V."/>
            <person name="Holt S."/>
            <person name="Cochrane G."/>
            <person name="Meng A."/>
            <person name="Brown T."/>
            <person name="Cohen L."/>
        </authorList>
    </citation>
    <scope>NUCLEOTIDE SEQUENCE</scope>
    <source>
        <strain evidence="3">CT5</strain>
    </source>
</reference>
<protein>
    <submittedName>
        <fullName evidence="3">Uncharacterized protein</fullName>
    </submittedName>
</protein>
<name>A0A7S3KT64_EUPCR</name>
<keyword evidence="2" id="KW-0732">Signal</keyword>
<gene>
    <name evidence="3" type="ORF">ECRA1380_LOCUS16413</name>
</gene>
<evidence type="ECO:0000256" key="1">
    <source>
        <dbReference type="SAM" id="Phobius"/>
    </source>
</evidence>
<feature type="transmembrane region" description="Helical" evidence="1">
    <location>
        <begin position="28"/>
        <end position="45"/>
    </location>
</feature>
<evidence type="ECO:0000256" key="2">
    <source>
        <dbReference type="SAM" id="SignalP"/>
    </source>
</evidence>
<dbReference type="AlphaFoldDB" id="A0A7S3KT64"/>
<feature type="transmembrane region" description="Helical" evidence="1">
    <location>
        <begin position="57"/>
        <end position="79"/>
    </location>
</feature>
<sequence>MICFQGMYLLILCLLRPADDPVNNLIEIINECIFSALLIILLPINSASEWTNLIESIFIWIMVGNTLTITVILVTSFIFKLKKKCNNLPEKNKIVDISGKVSEQKMGRYTPSEVSSTMIGMRSMNRKEKGPVIIDWKSPDKRIVERRETLGQP</sequence>
<keyword evidence="1" id="KW-1133">Transmembrane helix</keyword>
<feature type="chain" id="PRO_5030625354" evidence="2">
    <location>
        <begin position="19"/>
        <end position="153"/>
    </location>
</feature>
<keyword evidence="1" id="KW-0812">Transmembrane</keyword>
<feature type="signal peptide" evidence="2">
    <location>
        <begin position="1"/>
        <end position="18"/>
    </location>
</feature>
<accession>A0A7S3KT64</accession>